<gene>
    <name evidence="1" type="ORF">HBA54_09670</name>
</gene>
<dbReference type="AlphaFoldDB" id="A0A967C526"/>
<dbReference type="InterPro" id="IPR036380">
    <property type="entry name" value="Isochorismatase-like_sf"/>
</dbReference>
<keyword evidence="2" id="KW-1185">Reference proteome</keyword>
<protein>
    <submittedName>
        <fullName evidence="1">Uncharacterized protein</fullName>
    </submittedName>
</protein>
<dbReference type="Proteomes" id="UP000761264">
    <property type="component" value="Unassembled WGS sequence"/>
</dbReference>
<proteinExistence type="predicted"/>
<organism evidence="1 2">
    <name type="scientific">Pelagibius litoralis</name>
    <dbReference type="NCBI Taxonomy" id="374515"/>
    <lineage>
        <taxon>Bacteria</taxon>
        <taxon>Pseudomonadati</taxon>
        <taxon>Pseudomonadota</taxon>
        <taxon>Alphaproteobacteria</taxon>
        <taxon>Rhodospirillales</taxon>
        <taxon>Rhodovibrionaceae</taxon>
        <taxon>Pelagibius</taxon>
    </lineage>
</organism>
<dbReference type="EMBL" id="JAAQPH010000006">
    <property type="protein sequence ID" value="NIA68859.1"/>
    <property type="molecule type" value="Genomic_DNA"/>
</dbReference>
<name>A0A967C526_9PROT</name>
<evidence type="ECO:0000313" key="1">
    <source>
        <dbReference type="EMBL" id="NIA68859.1"/>
    </source>
</evidence>
<dbReference type="RefSeq" id="WP_167223885.1">
    <property type="nucleotide sequence ID" value="NZ_JAAQPH010000006.1"/>
</dbReference>
<comment type="caution">
    <text evidence="1">The sequence shown here is derived from an EMBL/GenBank/DDBJ whole genome shotgun (WGS) entry which is preliminary data.</text>
</comment>
<dbReference type="Gene3D" id="3.40.50.850">
    <property type="entry name" value="Isochorismatase-like"/>
    <property type="match status" value="1"/>
</dbReference>
<evidence type="ECO:0000313" key="2">
    <source>
        <dbReference type="Proteomes" id="UP000761264"/>
    </source>
</evidence>
<reference evidence="1" key="1">
    <citation type="submission" date="2020-03" db="EMBL/GenBank/DDBJ databases">
        <title>Genome of Pelagibius litoralis DSM 21314T.</title>
        <authorList>
            <person name="Wang G."/>
        </authorList>
    </citation>
    <scope>NUCLEOTIDE SEQUENCE</scope>
    <source>
        <strain evidence="1">DSM 21314</strain>
    </source>
</reference>
<sequence length="130" mass="13752">MLLSAKRSVLILPDPTADPALAEQKANLSLLTAAAQRLQVPCCIPGTIPSAAATGDGRDQLVFATAQLQPAAAEGLQRFLVVDCLPAQDRPATNSLIGEGVTAVTAEMVVFEWLERADTADFRALLKLIR</sequence>
<accession>A0A967C526</accession>